<organism evidence="1 2">
    <name type="scientific">Eumeta variegata</name>
    <name type="common">Bagworm moth</name>
    <name type="synonym">Eumeta japonica</name>
    <dbReference type="NCBI Taxonomy" id="151549"/>
    <lineage>
        <taxon>Eukaryota</taxon>
        <taxon>Metazoa</taxon>
        <taxon>Ecdysozoa</taxon>
        <taxon>Arthropoda</taxon>
        <taxon>Hexapoda</taxon>
        <taxon>Insecta</taxon>
        <taxon>Pterygota</taxon>
        <taxon>Neoptera</taxon>
        <taxon>Endopterygota</taxon>
        <taxon>Lepidoptera</taxon>
        <taxon>Glossata</taxon>
        <taxon>Ditrysia</taxon>
        <taxon>Tineoidea</taxon>
        <taxon>Psychidae</taxon>
        <taxon>Oiketicinae</taxon>
        <taxon>Eumeta</taxon>
    </lineage>
</organism>
<name>A0A4C1YKF4_EUMVA</name>
<accession>A0A4C1YKF4</accession>
<evidence type="ECO:0000313" key="1">
    <source>
        <dbReference type="EMBL" id="GBP74897.1"/>
    </source>
</evidence>
<gene>
    <name evidence="1" type="ORF">EVAR_36082_1</name>
</gene>
<comment type="caution">
    <text evidence="1">The sequence shown here is derived from an EMBL/GenBank/DDBJ whole genome shotgun (WGS) entry which is preliminary data.</text>
</comment>
<reference evidence="1 2" key="1">
    <citation type="journal article" date="2019" name="Commun. Biol.">
        <title>The bagworm genome reveals a unique fibroin gene that provides high tensile strength.</title>
        <authorList>
            <person name="Kono N."/>
            <person name="Nakamura H."/>
            <person name="Ohtoshi R."/>
            <person name="Tomita M."/>
            <person name="Numata K."/>
            <person name="Arakawa K."/>
        </authorList>
    </citation>
    <scope>NUCLEOTIDE SEQUENCE [LARGE SCALE GENOMIC DNA]</scope>
</reference>
<sequence>MFDPYHVMRLRLRSRCVLRSIQQIELHMKSVKKIVSVEKIAGYSLTGAGLGRAARWADFGQCPAHHRVFRSFSSFLRSKTTRELIK</sequence>
<dbReference type="Proteomes" id="UP000299102">
    <property type="component" value="Unassembled WGS sequence"/>
</dbReference>
<dbReference type="AlphaFoldDB" id="A0A4C1YKF4"/>
<keyword evidence="2" id="KW-1185">Reference proteome</keyword>
<protein>
    <submittedName>
        <fullName evidence="1">Uncharacterized protein</fullName>
    </submittedName>
</protein>
<proteinExistence type="predicted"/>
<dbReference type="EMBL" id="BGZK01001228">
    <property type="protein sequence ID" value="GBP74897.1"/>
    <property type="molecule type" value="Genomic_DNA"/>
</dbReference>
<evidence type="ECO:0000313" key="2">
    <source>
        <dbReference type="Proteomes" id="UP000299102"/>
    </source>
</evidence>